<name>A0A9K3JZW8_HELAN</name>
<dbReference type="Proteomes" id="UP000215914">
    <property type="component" value="Unassembled WGS sequence"/>
</dbReference>
<organism evidence="1 2">
    <name type="scientific">Helianthus annuus</name>
    <name type="common">Common sunflower</name>
    <dbReference type="NCBI Taxonomy" id="4232"/>
    <lineage>
        <taxon>Eukaryota</taxon>
        <taxon>Viridiplantae</taxon>
        <taxon>Streptophyta</taxon>
        <taxon>Embryophyta</taxon>
        <taxon>Tracheophyta</taxon>
        <taxon>Spermatophyta</taxon>
        <taxon>Magnoliopsida</taxon>
        <taxon>eudicotyledons</taxon>
        <taxon>Gunneridae</taxon>
        <taxon>Pentapetalae</taxon>
        <taxon>asterids</taxon>
        <taxon>campanulids</taxon>
        <taxon>Asterales</taxon>
        <taxon>Asteraceae</taxon>
        <taxon>Asteroideae</taxon>
        <taxon>Heliantheae alliance</taxon>
        <taxon>Heliantheae</taxon>
        <taxon>Helianthus</taxon>
    </lineage>
</organism>
<evidence type="ECO:0000313" key="2">
    <source>
        <dbReference type="Proteomes" id="UP000215914"/>
    </source>
</evidence>
<reference evidence="1" key="1">
    <citation type="journal article" date="2017" name="Nature">
        <title>The sunflower genome provides insights into oil metabolism, flowering and Asterid evolution.</title>
        <authorList>
            <person name="Badouin H."/>
            <person name="Gouzy J."/>
            <person name="Grassa C.J."/>
            <person name="Murat F."/>
            <person name="Staton S.E."/>
            <person name="Cottret L."/>
            <person name="Lelandais-Briere C."/>
            <person name="Owens G.L."/>
            <person name="Carrere S."/>
            <person name="Mayjonade B."/>
            <person name="Legrand L."/>
            <person name="Gill N."/>
            <person name="Kane N.C."/>
            <person name="Bowers J.E."/>
            <person name="Hubner S."/>
            <person name="Bellec A."/>
            <person name="Berard A."/>
            <person name="Berges H."/>
            <person name="Blanchet N."/>
            <person name="Boniface M.C."/>
            <person name="Brunel D."/>
            <person name="Catrice O."/>
            <person name="Chaidir N."/>
            <person name="Claudel C."/>
            <person name="Donnadieu C."/>
            <person name="Faraut T."/>
            <person name="Fievet G."/>
            <person name="Helmstetter N."/>
            <person name="King M."/>
            <person name="Knapp S.J."/>
            <person name="Lai Z."/>
            <person name="Le Paslier M.C."/>
            <person name="Lippi Y."/>
            <person name="Lorenzon L."/>
            <person name="Mandel J.R."/>
            <person name="Marage G."/>
            <person name="Marchand G."/>
            <person name="Marquand E."/>
            <person name="Bret-Mestries E."/>
            <person name="Morien E."/>
            <person name="Nambeesan S."/>
            <person name="Nguyen T."/>
            <person name="Pegot-Espagnet P."/>
            <person name="Pouilly N."/>
            <person name="Raftis F."/>
            <person name="Sallet E."/>
            <person name="Schiex T."/>
            <person name="Thomas J."/>
            <person name="Vandecasteele C."/>
            <person name="Vares D."/>
            <person name="Vear F."/>
            <person name="Vautrin S."/>
            <person name="Crespi M."/>
            <person name="Mangin B."/>
            <person name="Burke J.M."/>
            <person name="Salse J."/>
            <person name="Munos S."/>
            <person name="Vincourt P."/>
            <person name="Rieseberg L.H."/>
            <person name="Langlade N.B."/>
        </authorList>
    </citation>
    <scope>NUCLEOTIDE SEQUENCE</scope>
    <source>
        <tissue evidence="1">Leaves</tissue>
    </source>
</reference>
<comment type="caution">
    <text evidence="1">The sequence shown here is derived from an EMBL/GenBank/DDBJ whole genome shotgun (WGS) entry which is preliminary data.</text>
</comment>
<proteinExistence type="predicted"/>
<sequence>MHGNPTSIARRHDSGIIGKTSPLIQDELASSVFALHLDAAGNNRESGSRT</sequence>
<protein>
    <submittedName>
        <fullName evidence="1">Uncharacterized protein</fullName>
    </submittedName>
</protein>
<gene>
    <name evidence="1" type="ORF">HanXRQr2_Chr01g0044811</name>
</gene>
<keyword evidence="2" id="KW-1185">Reference proteome</keyword>
<reference evidence="1" key="2">
    <citation type="submission" date="2020-06" db="EMBL/GenBank/DDBJ databases">
        <title>Helianthus annuus Genome sequencing and assembly Release 2.</title>
        <authorList>
            <person name="Gouzy J."/>
            <person name="Langlade N."/>
            <person name="Munos S."/>
        </authorList>
    </citation>
    <scope>NUCLEOTIDE SEQUENCE</scope>
    <source>
        <tissue evidence="1">Leaves</tissue>
    </source>
</reference>
<dbReference type="Gramene" id="mRNA:HanXRQr2_Chr01g0044811">
    <property type="protein sequence ID" value="CDS:HanXRQr2_Chr01g0044811.1"/>
    <property type="gene ID" value="HanXRQr2_Chr01g0044811"/>
</dbReference>
<evidence type="ECO:0000313" key="1">
    <source>
        <dbReference type="EMBL" id="KAF5824043.1"/>
    </source>
</evidence>
<accession>A0A9K3JZW8</accession>
<dbReference type="EMBL" id="MNCJ02000316">
    <property type="protein sequence ID" value="KAF5824043.1"/>
    <property type="molecule type" value="Genomic_DNA"/>
</dbReference>
<dbReference type="AlphaFoldDB" id="A0A9K3JZW8"/>